<sequence>MPTVIVVGSGIAGLSAALAASARHRVILLTKGAIAESNTRYAQGGIAAALFPDDSPALHAADTMRAGAGTNLAAAVDLLCADGPERVRELLARGVAFDRDGDQLARGLEAAHSRARVLHAGGDATGAAIEAALVRAVLDSDIAVRQNTRLDDLVSDGGRVAGVLASTDTGDKLHLAADAVVLASGGAGQLFVHTTNPAVATGDGQAAALRAGAALVDLEFYQFHPTSLAAPGNFLISEAVRGEGAVLLNRAGERFMRDVHPDAELAPRDVVARGIAVEMAAQGGEPVLLDATALGAQTLSRRFPSIAAACRAHGLEWGRHPVPVTPAAHYWMGGIATDLAGRTSLPGLYAIGEVACTGVHGANRLASNSLLEGLVFARRAVDALPDGPDWNADAVWTPAPADTVQTIAASRLEQPASAKASRPTPSSLRTPVASAGETAASTRRELGAALWEGAGLQRCAEGLETAARRIDELSAGVIQARVETTLTPTPTADARDAAETRNLLELGRALTVAALARRESRGAHFRTDHPATSPGLAHRIAVVAENSTVLETTAA</sequence>
<evidence type="ECO:0000256" key="7">
    <source>
        <dbReference type="ARBA" id="ARBA00022642"/>
    </source>
</evidence>
<evidence type="ECO:0000256" key="13">
    <source>
        <dbReference type="RuleBase" id="RU362049"/>
    </source>
</evidence>
<dbReference type="InterPro" id="IPR036188">
    <property type="entry name" value="FAD/NAD-bd_sf"/>
</dbReference>
<dbReference type="InterPro" id="IPR005288">
    <property type="entry name" value="NadB"/>
</dbReference>
<comment type="similarity">
    <text evidence="3 13">Belongs to the FAD-dependent oxidoreductase 2 family. NadB subfamily.</text>
</comment>
<evidence type="ECO:0000256" key="12">
    <source>
        <dbReference type="NCBIfam" id="TIGR00551"/>
    </source>
</evidence>
<dbReference type="EC" id="1.4.3.16" evidence="4 12"/>
<comment type="function">
    <text evidence="10">Catalyzes the oxidation of L-aspartate to iminoaspartate, the first step in the de novo biosynthesis of NAD(+).</text>
</comment>
<keyword evidence="9 13" id="KW-0560">Oxidoreductase</keyword>
<dbReference type="Gene3D" id="1.20.58.100">
    <property type="entry name" value="Fumarate reductase/succinate dehydrogenase flavoprotein-like, C-terminal domain"/>
    <property type="match status" value="1"/>
</dbReference>
<dbReference type="AlphaFoldDB" id="A0A5B8M475"/>
<comment type="cofactor">
    <cofactor evidence="1 13">
        <name>FAD</name>
        <dbReference type="ChEBI" id="CHEBI:57692"/>
    </cofactor>
</comment>
<dbReference type="GO" id="GO:0033765">
    <property type="term" value="F:steroid dehydrogenase activity, acting on the CH-CH group of donors"/>
    <property type="evidence" value="ECO:0007669"/>
    <property type="project" value="UniProtKB-ARBA"/>
</dbReference>
<proteinExistence type="inferred from homology"/>
<dbReference type="PANTHER" id="PTHR42716:SF2">
    <property type="entry name" value="L-ASPARTATE OXIDASE, CHLOROPLASTIC"/>
    <property type="match status" value="1"/>
</dbReference>
<dbReference type="Gene3D" id="3.90.700.10">
    <property type="entry name" value="Succinate dehydrogenase/fumarate reductase flavoprotein, catalytic domain"/>
    <property type="match status" value="1"/>
</dbReference>
<reference evidence="17 18" key="1">
    <citation type="submission" date="2019-07" db="EMBL/GenBank/DDBJ databases">
        <title>Full genome sequence of Humibacter sp. WJ7-1.</title>
        <authorList>
            <person name="Im W.-T."/>
        </authorList>
    </citation>
    <scope>NUCLEOTIDE SEQUENCE [LARGE SCALE GENOMIC DNA]</scope>
    <source>
        <strain evidence="17 18">WJ7-1</strain>
    </source>
</reference>
<dbReference type="FunFam" id="3.90.700.10:FF:000002">
    <property type="entry name" value="L-aspartate oxidase"/>
    <property type="match status" value="1"/>
</dbReference>
<evidence type="ECO:0000256" key="5">
    <source>
        <dbReference type="ARBA" id="ARBA00021901"/>
    </source>
</evidence>
<evidence type="ECO:0000256" key="14">
    <source>
        <dbReference type="SAM" id="MobiDB-lite"/>
    </source>
</evidence>
<keyword evidence="7 13" id="KW-0662">Pyridine nucleotide biosynthesis</keyword>
<dbReference type="NCBIfam" id="TIGR00551">
    <property type="entry name" value="nadB"/>
    <property type="match status" value="1"/>
</dbReference>
<dbReference type="InterPro" id="IPR003953">
    <property type="entry name" value="FAD-dep_OxRdtase_2_FAD-bd"/>
</dbReference>
<dbReference type="InterPro" id="IPR015939">
    <property type="entry name" value="Fum_Rdtase/Succ_DH_flav-like_C"/>
</dbReference>
<dbReference type="SUPFAM" id="SSF46977">
    <property type="entry name" value="Succinate dehydrogenase/fumarate reductase flavoprotein C-terminal domain"/>
    <property type="match status" value="1"/>
</dbReference>
<evidence type="ECO:0000256" key="3">
    <source>
        <dbReference type="ARBA" id="ARBA00008562"/>
    </source>
</evidence>
<organism evidence="17 18">
    <name type="scientific">Humibacter ginsenosidimutans</name>
    <dbReference type="NCBI Taxonomy" id="2599293"/>
    <lineage>
        <taxon>Bacteria</taxon>
        <taxon>Bacillati</taxon>
        <taxon>Actinomycetota</taxon>
        <taxon>Actinomycetes</taxon>
        <taxon>Micrococcales</taxon>
        <taxon>Microbacteriaceae</taxon>
        <taxon>Humibacter</taxon>
    </lineage>
</organism>
<dbReference type="RefSeq" id="WP_146319240.1">
    <property type="nucleotide sequence ID" value="NZ_CP042305.1"/>
</dbReference>
<dbReference type="InterPro" id="IPR027477">
    <property type="entry name" value="Succ_DH/fumarate_Rdtase_cat_sf"/>
</dbReference>
<feature type="domain" description="Fumarate reductase/succinate dehydrogenase flavoprotein-like C-terminal" evidence="16">
    <location>
        <begin position="443"/>
        <end position="531"/>
    </location>
</feature>
<dbReference type="Gene3D" id="3.50.50.60">
    <property type="entry name" value="FAD/NAD(P)-binding domain"/>
    <property type="match status" value="1"/>
</dbReference>
<evidence type="ECO:0000256" key="4">
    <source>
        <dbReference type="ARBA" id="ARBA00012173"/>
    </source>
</evidence>
<evidence type="ECO:0000313" key="18">
    <source>
        <dbReference type="Proteomes" id="UP000320216"/>
    </source>
</evidence>
<dbReference type="UniPathway" id="UPA00253">
    <property type="reaction ID" value="UER00326"/>
</dbReference>
<dbReference type="Pfam" id="PF02910">
    <property type="entry name" value="Succ_DH_flav_C"/>
    <property type="match status" value="1"/>
</dbReference>
<comment type="subcellular location">
    <subcellularLocation>
        <location evidence="13">Cytoplasm</location>
    </subcellularLocation>
</comment>
<dbReference type="GO" id="GO:0005737">
    <property type="term" value="C:cytoplasm"/>
    <property type="evidence" value="ECO:0007669"/>
    <property type="project" value="UniProtKB-SubCell"/>
</dbReference>
<evidence type="ECO:0000259" key="16">
    <source>
        <dbReference type="Pfam" id="PF02910"/>
    </source>
</evidence>
<evidence type="ECO:0000259" key="15">
    <source>
        <dbReference type="Pfam" id="PF00890"/>
    </source>
</evidence>
<dbReference type="Proteomes" id="UP000320216">
    <property type="component" value="Chromosome"/>
</dbReference>
<keyword evidence="8 13" id="KW-0274">FAD</keyword>
<dbReference type="PRINTS" id="PR00368">
    <property type="entry name" value="FADPNR"/>
</dbReference>
<comment type="pathway">
    <text evidence="2 13">Cofactor biosynthesis; NAD(+) biosynthesis; iminoaspartate from L-aspartate (oxidase route): step 1/1.</text>
</comment>
<evidence type="ECO:0000256" key="2">
    <source>
        <dbReference type="ARBA" id="ARBA00004950"/>
    </source>
</evidence>
<dbReference type="InterPro" id="IPR037099">
    <property type="entry name" value="Fum_R/Succ_DH_flav-like_C_sf"/>
</dbReference>
<accession>A0A5B8M475</accession>
<keyword evidence="18" id="KW-1185">Reference proteome</keyword>
<dbReference type="EMBL" id="CP042305">
    <property type="protein sequence ID" value="QDZ14390.1"/>
    <property type="molecule type" value="Genomic_DNA"/>
</dbReference>
<dbReference type="OrthoDB" id="9805351at2"/>
<comment type="catalytic activity">
    <reaction evidence="11">
        <text>L-aspartate + O2 = iminosuccinate + H2O2</text>
        <dbReference type="Rhea" id="RHEA:25876"/>
        <dbReference type="ChEBI" id="CHEBI:15379"/>
        <dbReference type="ChEBI" id="CHEBI:16240"/>
        <dbReference type="ChEBI" id="CHEBI:29991"/>
        <dbReference type="ChEBI" id="CHEBI:77875"/>
        <dbReference type="EC" id="1.4.3.16"/>
    </reaction>
    <physiologicalReaction direction="left-to-right" evidence="11">
        <dbReference type="Rhea" id="RHEA:25877"/>
    </physiologicalReaction>
</comment>
<feature type="region of interest" description="Disordered" evidence="14">
    <location>
        <begin position="413"/>
        <end position="439"/>
    </location>
</feature>
<dbReference type="SUPFAM" id="SSF56425">
    <property type="entry name" value="Succinate dehydrogenase/fumarate reductase flavoprotein, catalytic domain"/>
    <property type="match status" value="1"/>
</dbReference>
<evidence type="ECO:0000256" key="10">
    <source>
        <dbReference type="ARBA" id="ARBA00029426"/>
    </source>
</evidence>
<dbReference type="PANTHER" id="PTHR42716">
    <property type="entry name" value="L-ASPARTATE OXIDASE"/>
    <property type="match status" value="1"/>
</dbReference>
<feature type="domain" description="FAD-dependent oxidoreductase 2 FAD-binding" evidence="15">
    <location>
        <begin position="4"/>
        <end position="370"/>
    </location>
</feature>
<evidence type="ECO:0000313" key="17">
    <source>
        <dbReference type="EMBL" id="QDZ14390.1"/>
    </source>
</evidence>
<evidence type="ECO:0000256" key="6">
    <source>
        <dbReference type="ARBA" id="ARBA00022630"/>
    </source>
</evidence>
<dbReference type="GO" id="GO:0034628">
    <property type="term" value="P:'de novo' NAD+ biosynthetic process from L-aspartate"/>
    <property type="evidence" value="ECO:0007669"/>
    <property type="project" value="TreeGrafter"/>
</dbReference>
<protein>
    <recommendedName>
        <fullName evidence="5 12">L-aspartate oxidase</fullName>
        <ecNumber evidence="4 12">1.4.3.16</ecNumber>
    </recommendedName>
</protein>
<dbReference type="SUPFAM" id="SSF51905">
    <property type="entry name" value="FAD/NAD(P)-binding domain"/>
    <property type="match status" value="1"/>
</dbReference>
<dbReference type="KEGG" id="huw:FPZ11_06095"/>
<keyword evidence="6 13" id="KW-0285">Flavoprotein</keyword>
<dbReference type="Pfam" id="PF00890">
    <property type="entry name" value="FAD_binding_2"/>
    <property type="match status" value="1"/>
</dbReference>
<name>A0A5B8M475_9MICO</name>
<evidence type="ECO:0000256" key="1">
    <source>
        <dbReference type="ARBA" id="ARBA00001974"/>
    </source>
</evidence>
<evidence type="ECO:0000256" key="9">
    <source>
        <dbReference type="ARBA" id="ARBA00023002"/>
    </source>
</evidence>
<dbReference type="GO" id="GO:0008734">
    <property type="term" value="F:L-aspartate oxidase activity"/>
    <property type="evidence" value="ECO:0007669"/>
    <property type="project" value="UniProtKB-UniRule"/>
</dbReference>
<gene>
    <name evidence="17" type="primary">nadB</name>
    <name evidence="17" type="ORF">FPZ11_06095</name>
</gene>
<evidence type="ECO:0000256" key="8">
    <source>
        <dbReference type="ARBA" id="ARBA00022827"/>
    </source>
</evidence>
<evidence type="ECO:0000256" key="11">
    <source>
        <dbReference type="ARBA" id="ARBA00048305"/>
    </source>
</evidence>